<feature type="compositionally biased region" description="Acidic residues" evidence="7">
    <location>
        <begin position="471"/>
        <end position="482"/>
    </location>
</feature>
<proteinExistence type="predicted"/>
<keyword evidence="10" id="KW-1185">Reference proteome</keyword>
<keyword evidence="3" id="KW-0256">Endoplasmic reticulum</keyword>
<dbReference type="EMBL" id="KB008164">
    <property type="protein sequence ID" value="ELR11034.1"/>
    <property type="molecule type" value="Genomic_DNA"/>
</dbReference>
<evidence type="ECO:0000256" key="7">
    <source>
        <dbReference type="SAM" id="MobiDB-lite"/>
    </source>
</evidence>
<dbReference type="InterPro" id="IPR009617">
    <property type="entry name" value="Seipin"/>
</dbReference>
<evidence type="ECO:0000256" key="6">
    <source>
        <dbReference type="ARBA" id="ARBA00023136"/>
    </source>
</evidence>
<feature type="transmembrane region" description="Helical" evidence="8">
    <location>
        <begin position="273"/>
        <end position="306"/>
    </location>
</feature>
<protein>
    <submittedName>
        <fullName evidence="9">Adipose-regulatory protein (Seipin) protein</fullName>
    </submittedName>
</protein>
<evidence type="ECO:0000256" key="8">
    <source>
        <dbReference type="SAM" id="Phobius"/>
    </source>
</evidence>
<evidence type="ECO:0000256" key="3">
    <source>
        <dbReference type="ARBA" id="ARBA00022824"/>
    </source>
</evidence>
<dbReference type="GO" id="GO:0006629">
    <property type="term" value="P:lipid metabolic process"/>
    <property type="evidence" value="ECO:0007669"/>
    <property type="project" value="UniProtKB-KW"/>
</dbReference>
<accession>L8GDV8</accession>
<reference evidence="9 10" key="1">
    <citation type="journal article" date="2013" name="Genome Biol.">
        <title>Genome of Acanthamoeba castellanii highlights extensive lateral gene transfer and early evolution of tyrosine kinase signaling.</title>
        <authorList>
            <person name="Clarke M."/>
            <person name="Lohan A.J."/>
            <person name="Liu B."/>
            <person name="Lagkouvardos I."/>
            <person name="Roy S."/>
            <person name="Zafar N."/>
            <person name="Bertelli C."/>
            <person name="Schilde C."/>
            <person name="Kianianmomeni A."/>
            <person name="Burglin T.R."/>
            <person name="Frech C."/>
            <person name="Turcotte B."/>
            <person name="Kopec K.O."/>
            <person name="Synnott J.M."/>
            <person name="Choo C."/>
            <person name="Paponov I."/>
            <person name="Finkler A."/>
            <person name="Soon Heng Tan C."/>
            <person name="Hutchins A.P."/>
            <person name="Weinmeier T."/>
            <person name="Rattei T."/>
            <person name="Chu J.S."/>
            <person name="Gimenez G."/>
            <person name="Irimia M."/>
            <person name="Rigden D.J."/>
            <person name="Fitzpatrick D.A."/>
            <person name="Lorenzo-Morales J."/>
            <person name="Bateman A."/>
            <person name="Chiu C.H."/>
            <person name="Tang P."/>
            <person name="Hegemann P."/>
            <person name="Fromm H."/>
            <person name="Raoult D."/>
            <person name="Greub G."/>
            <person name="Miranda-Saavedra D."/>
            <person name="Chen N."/>
            <person name="Nash P."/>
            <person name="Ginger M.L."/>
            <person name="Horn M."/>
            <person name="Schaap P."/>
            <person name="Caler L."/>
            <person name="Loftus B."/>
        </authorList>
    </citation>
    <scope>NUCLEOTIDE SEQUENCE [LARGE SCALE GENOMIC DNA]</scope>
    <source>
        <strain evidence="9 10">Neff</strain>
    </source>
</reference>
<dbReference type="GO" id="GO:0005789">
    <property type="term" value="C:endoplasmic reticulum membrane"/>
    <property type="evidence" value="ECO:0007669"/>
    <property type="project" value="UniProtKB-SubCell"/>
</dbReference>
<keyword evidence="2 8" id="KW-0812">Transmembrane</keyword>
<feature type="compositionally biased region" description="Low complexity" evidence="7">
    <location>
        <begin position="485"/>
        <end position="501"/>
    </location>
</feature>
<dbReference type="KEGG" id="acan:ACA1_048240"/>
<keyword evidence="6 8" id="KW-0472">Membrane</keyword>
<keyword evidence="5" id="KW-0443">Lipid metabolism</keyword>
<feature type="compositionally biased region" description="Acidic residues" evidence="7">
    <location>
        <begin position="415"/>
        <end position="436"/>
    </location>
</feature>
<dbReference type="GeneID" id="14911451"/>
<organism evidence="9 10">
    <name type="scientific">Acanthamoeba castellanii (strain ATCC 30010 / Neff)</name>
    <dbReference type="NCBI Taxonomy" id="1257118"/>
    <lineage>
        <taxon>Eukaryota</taxon>
        <taxon>Amoebozoa</taxon>
        <taxon>Discosea</taxon>
        <taxon>Longamoebia</taxon>
        <taxon>Centramoebida</taxon>
        <taxon>Acanthamoebidae</taxon>
        <taxon>Acanthamoeba</taxon>
    </lineage>
</organism>
<dbReference type="VEuPathDB" id="AmoebaDB:ACA1_048240"/>
<gene>
    <name evidence="9" type="ORF">ACA1_048240</name>
</gene>
<dbReference type="RefSeq" id="XP_004333047.1">
    <property type="nucleotide sequence ID" value="XM_004332999.1"/>
</dbReference>
<feature type="region of interest" description="Disordered" evidence="7">
    <location>
        <begin position="409"/>
        <end position="511"/>
    </location>
</feature>
<evidence type="ECO:0000313" key="9">
    <source>
        <dbReference type="EMBL" id="ELR11034.1"/>
    </source>
</evidence>
<dbReference type="STRING" id="1257118.L8GDV8"/>
<evidence type="ECO:0000256" key="2">
    <source>
        <dbReference type="ARBA" id="ARBA00022692"/>
    </source>
</evidence>
<evidence type="ECO:0000256" key="5">
    <source>
        <dbReference type="ARBA" id="ARBA00023098"/>
    </source>
</evidence>
<evidence type="ECO:0000256" key="1">
    <source>
        <dbReference type="ARBA" id="ARBA00004477"/>
    </source>
</evidence>
<feature type="region of interest" description="Disordered" evidence="7">
    <location>
        <begin position="370"/>
        <end position="397"/>
    </location>
</feature>
<feature type="compositionally biased region" description="Basic and acidic residues" evidence="7">
    <location>
        <begin position="380"/>
        <end position="390"/>
    </location>
</feature>
<evidence type="ECO:0000313" key="10">
    <source>
        <dbReference type="Proteomes" id="UP000011083"/>
    </source>
</evidence>
<dbReference type="OrthoDB" id="3990054at2759"/>
<name>L8GDV8_ACACF</name>
<dbReference type="Pfam" id="PF06775">
    <property type="entry name" value="Seipin"/>
    <property type="match status" value="1"/>
</dbReference>
<dbReference type="PANTHER" id="PTHR21212:SF0">
    <property type="entry name" value="SEIPIN"/>
    <property type="match status" value="1"/>
</dbReference>
<evidence type="ECO:0000256" key="4">
    <source>
        <dbReference type="ARBA" id="ARBA00022989"/>
    </source>
</evidence>
<feature type="transmembrane region" description="Helical" evidence="8">
    <location>
        <begin position="61"/>
        <end position="89"/>
    </location>
</feature>
<dbReference type="OMA" id="IALQLEM"/>
<dbReference type="GO" id="GO:0140042">
    <property type="term" value="P:lipid droplet formation"/>
    <property type="evidence" value="ECO:0007669"/>
    <property type="project" value="UniProtKB-ARBA"/>
</dbReference>
<dbReference type="PANTHER" id="PTHR21212">
    <property type="entry name" value="BERNARDINELLI-SEIP CONGENITAL LIPODYSTROPHY 2 HOMOLOG BSCL2 PROTEIN"/>
    <property type="match status" value="1"/>
</dbReference>
<dbReference type="Proteomes" id="UP000011083">
    <property type="component" value="Unassembled WGS sequence"/>
</dbReference>
<comment type="subcellular location">
    <subcellularLocation>
        <location evidence="1">Endoplasmic reticulum membrane</location>
        <topology evidence="1">Multi-pass membrane protein</topology>
    </subcellularLocation>
</comment>
<dbReference type="CDD" id="cd23995">
    <property type="entry name" value="Seipin_BSCL2_like"/>
    <property type="match status" value="1"/>
</dbReference>
<keyword evidence="4 8" id="KW-1133">Transmembrane helix</keyword>
<sequence>MAPAVVERLVGWATGVVGRLAEWFVGHLGRAVRWVGRQARTFVEPLLEPLRLLYAFIAARIGTWILALVLMVVYCAVAAAVAVVLYLFLYHNFVPIIAFHKPVYFDFTRAEPWAVADFADKWSPSGRPQGVDHLRAGGSGGGPTVVATPVLSPGHLYDFALDLQLPESPINDRIGMFMVTLSLYSWNGDLLANSSRPTDLLQKMWTVFWSVPLVLGLMEEKQAFRLELLSNYIDTHAAPFGYATVALSHRELEVYSAELHIEARLSGISYFCYYWFFTAMAVFVPLIFLAETWLIILTWLVIYFLLPAVAPSTVPLPAPSAPLPAPRAAPVSPAERRRRIAGIGRANEAAAATVAAAAAPLAVLEELGHEARSPALPRQGDGDDDRRRAQEDDDDDVALQELLEREIARKLKAVEEEEEEEDDGDDDEEEEEDEDTGAGVFPRLRRRRPRRAAVAAAQLEGATLTPPTSDAEGDSDAGDDDERTSAAAAATTPTTLAQAAEADTEDKTKLD</sequence>
<dbReference type="AlphaFoldDB" id="L8GDV8"/>